<dbReference type="AlphaFoldDB" id="A0A841L5X4"/>
<evidence type="ECO:0008006" key="4">
    <source>
        <dbReference type="Google" id="ProtNLM"/>
    </source>
</evidence>
<name>A0A841L5X4_9SPHN</name>
<gene>
    <name evidence="2" type="ORF">FHS79_002001</name>
</gene>
<feature type="transmembrane region" description="Helical" evidence="1">
    <location>
        <begin position="218"/>
        <end position="235"/>
    </location>
</feature>
<dbReference type="RefSeq" id="WP_184199080.1">
    <property type="nucleotide sequence ID" value="NZ_JACIIV010000013.1"/>
</dbReference>
<accession>A0A841L5X4</accession>
<evidence type="ECO:0000313" key="2">
    <source>
        <dbReference type="EMBL" id="MBB6227820.1"/>
    </source>
</evidence>
<comment type="caution">
    <text evidence="2">The sequence shown here is derived from an EMBL/GenBank/DDBJ whole genome shotgun (WGS) entry which is preliminary data.</text>
</comment>
<keyword evidence="1" id="KW-1133">Transmembrane helix</keyword>
<feature type="transmembrane region" description="Helical" evidence="1">
    <location>
        <begin position="291"/>
        <end position="310"/>
    </location>
</feature>
<keyword evidence="3" id="KW-1185">Reference proteome</keyword>
<evidence type="ECO:0000256" key="1">
    <source>
        <dbReference type="SAM" id="Phobius"/>
    </source>
</evidence>
<feature type="transmembrane region" description="Helical" evidence="1">
    <location>
        <begin position="103"/>
        <end position="125"/>
    </location>
</feature>
<keyword evidence="1" id="KW-0472">Membrane</keyword>
<feature type="transmembrane region" description="Helical" evidence="1">
    <location>
        <begin position="181"/>
        <end position="198"/>
    </location>
</feature>
<feature type="transmembrane region" description="Helical" evidence="1">
    <location>
        <begin position="35"/>
        <end position="56"/>
    </location>
</feature>
<dbReference type="Proteomes" id="UP000538147">
    <property type="component" value="Unassembled WGS sequence"/>
</dbReference>
<keyword evidence="1" id="KW-0812">Transmembrane</keyword>
<organism evidence="2 3">
    <name type="scientific">Polymorphobacter multimanifer</name>
    <dbReference type="NCBI Taxonomy" id="1070431"/>
    <lineage>
        <taxon>Bacteria</taxon>
        <taxon>Pseudomonadati</taxon>
        <taxon>Pseudomonadota</taxon>
        <taxon>Alphaproteobacteria</taxon>
        <taxon>Sphingomonadales</taxon>
        <taxon>Sphingosinicellaceae</taxon>
        <taxon>Polymorphobacter</taxon>
    </lineage>
</organism>
<sequence length="313" mass="33866">MKADQRVLTANPGAAPPAAATIIDPKPLAVPQRSWTWWLGAAISLAVLVVSVRELARVDLSEVMAMVPASPAFWLVFALAYFVPAATDFAIFRRLWRIPADGFTALVRKMIGNELLLGYVGEVYFYTWARRRTEMVSTPFGAIKDVAILSALMGNAVTLVMLVVAAPLLATLSFGIEAKTLAGSIGVVLVTSSLLIFFRKALFSLPGADLRFAGMMHLVRILVSTALVAVCWHLVLPQVALQWWLMLAACRLLLSRLPLMPNKDIVFAGLAVFMIGHDAEIGALMTMMASITLAAHLALGLVLSLVEPLGMKR</sequence>
<reference evidence="2 3" key="1">
    <citation type="submission" date="2020-08" db="EMBL/GenBank/DDBJ databases">
        <title>Genomic Encyclopedia of Type Strains, Phase IV (KMG-IV): sequencing the most valuable type-strain genomes for metagenomic binning, comparative biology and taxonomic classification.</title>
        <authorList>
            <person name="Goeker M."/>
        </authorList>
    </citation>
    <scope>NUCLEOTIDE SEQUENCE [LARGE SCALE GENOMIC DNA]</scope>
    <source>
        <strain evidence="2 3">DSM 102189</strain>
    </source>
</reference>
<proteinExistence type="predicted"/>
<feature type="transmembrane region" description="Helical" evidence="1">
    <location>
        <begin position="146"/>
        <end position="169"/>
    </location>
</feature>
<dbReference type="EMBL" id="JACIIV010000013">
    <property type="protein sequence ID" value="MBB6227820.1"/>
    <property type="molecule type" value="Genomic_DNA"/>
</dbReference>
<evidence type="ECO:0000313" key="3">
    <source>
        <dbReference type="Proteomes" id="UP000538147"/>
    </source>
</evidence>
<protein>
    <recommendedName>
        <fullName evidence="4">Flippase-like domain-containing protein</fullName>
    </recommendedName>
</protein>